<dbReference type="EMBL" id="BT091133">
    <property type="protein sequence ID" value="ACU15233.1"/>
    <property type="molecule type" value="mRNA"/>
</dbReference>
<name>C6T127_SOYBN</name>
<evidence type="ECO:0000313" key="1">
    <source>
        <dbReference type="EMBL" id="ACU15233.1"/>
    </source>
</evidence>
<organism evidence="1">
    <name type="scientific">Glycine max</name>
    <name type="common">Soybean</name>
    <name type="synonym">Glycine hispida</name>
    <dbReference type="NCBI Taxonomy" id="3847"/>
    <lineage>
        <taxon>Eukaryota</taxon>
        <taxon>Viridiplantae</taxon>
        <taxon>Streptophyta</taxon>
        <taxon>Embryophyta</taxon>
        <taxon>Tracheophyta</taxon>
        <taxon>Spermatophyta</taxon>
        <taxon>Magnoliopsida</taxon>
        <taxon>eudicotyledons</taxon>
        <taxon>Gunneridae</taxon>
        <taxon>Pentapetalae</taxon>
        <taxon>rosids</taxon>
        <taxon>fabids</taxon>
        <taxon>Fabales</taxon>
        <taxon>Fabaceae</taxon>
        <taxon>Papilionoideae</taxon>
        <taxon>50 kb inversion clade</taxon>
        <taxon>NPAAA clade</taxon>
        <taxon>indigoferoid/millettioid clade</taxon>
        <taxon>Phaseoleae</taxon>
        <taxon>Glycine</taxon>
        <taxon>Glycine subgen. Soja</taxon>
    </lineage>
</organism>
<reference evidence="1" key="1">
    <citation type="submission" date="2009-08" db="EMBL/GenBank/DDBJ databases">
        <authorList>
            <person name="Cheung F."/>
            <person name="Xiao Y."/>
            <person name="Chan A."/>
            <person name="Moskal W."/>
            <person name="Town C.D."/>
        </authorList>
    </citation>
    <scope>NUCLEOTIDE SEQUENCE</scope>
</reference>
<sequence>MKKNLWSSPAIQKLHFINCPPKTSTTKSHLFYLSGFGPFLVYEVGSRCFPQRSLCHCNALRRGSLQWEAHCGGVLCRLV</sequence>
<accession>C6T127</accession>
<dbReference type="AlphaFoldDB" id="C6T127"/>
<proteinExistence type="evidence at transcript level"/>
<protein>
    <submittedName>
        <fullName evidence="1">Uncharacterized protein</fullName>
    </submittedName>
</protein>